<dbReference type="PANTHER" id="PTHR34709:SF43">
    <property type="entry name" value="OS12G0527100 PROTEIN"/>
    <property type="match status" value="1"/>
</dbReference>
<keyword evidence="2" id="KW-1185">Reference proteome</keyword>
<gene>
    <name evidence="1" type="ORF">OsI_38549</name>
</gene>
<dbReference type="PANTHER" id="PTHR34709">
    <property type="entry name" value="OS10G0396666 PROTEIN"/>
    <property type="match status" value="1"/>
</dbReference>
<sequence>MNDTTNSKKMNVTTIPAAAPAAVDLISELDDDVLLHILGFLPSARDVARATVLSRRWRHLFGIAPRLRFDVGPGSFAEGGDEDEEELDAERCHDAARRLIAGVDACLARRRAAAADVDVDVLEIFLVYTDKSKHGLYKRVAVGKRFYFHDHRHEADVTPSLVGSWLRFAERHEEEEDDDDEVVELPATARAVTMSLALGGATTTVPIAGAGAFRALTDFTLCRAKINAYDNDDLRLGHLLSSRCCPRLRRLKLRHVAGLIRLHLDAAGTLEELRLVYLPDLLRLHVDAPGLRLLRVGHCDHLPLSDDPALARVSAPRLEALAWDGLEHIACREVVVATATVRRLKKISLLSHDGDGDQTNVAAVRLLKSCTAVDHLELLLTVRVLPSEDTMKKDIPHLPTVSKLRLDVNTWWHGHTIGVTLARIIERCNNIEHISIRVRGLCNCSHPKGWEDQKIQLDNLKRAEFKGFIPFDDRKSLLRLLLKNAPALEKITVKFDPSYIFETPKEARNKIDFGMPRYQGSWTPCAWMFRESGIFDGATKYEWTREKPIDEGI</sequence>
<dbReference type="Gramene" id="BGIOSGA037492-TA">
    <property type="protein sequence ID" value="BGIOSGA037492-PA"/>
    <property type="gene ID" value="BGIOSGA037492"/>
</dbReference>
<dbReference type="STRING" id="39946.B8BM78"/>
<protein>
    <recommendedName>
        <fullName evidence="3">F-box domain-containing protein</fullName>
    </recommendedName>
</protein>
<organism evidence="1 2">
    <name type="scientific">Oryza sativa subsp. indica</name>
    <name type="common">Rice</name>
    <dbReference type="NCBI Taxonomy" id="39946"/>
    <lineage>
        <taxon>Eukaryota</taxon>
        <taxon>Viridiplantae</taxon>
        <taxon>Streptophyta</taxon>
        <taxon>Embryophyta</taxon>
        <taxon>Tracheophyta</taxon>
        <taxon>Spermatophyta</taxon>
        <taxon>Magnoliopsida</taxon>
        <taxon>Liliopsida</taxon>
        <taxon>Poales</taxon>
        <taxon>Poaceae</taxon>
        <taxon>BOP clade</taxon>
        <taxon>Oryzoideae</taxon>
        <taxon>Oryzeae</taxon>
        <taxon>Oryzinae</taxon>
        <taxon>Oryza</taxon>
        <taxon>Oryza sativa</taxon>
    </lineage>
</organism>
<evidence type="ECO:0000313" key="2">
    <source>
        <dbReference type="Proteomes" id="UP000007015"/>
    </source>
</evidence>
<dbReference type="InterPro" id="IPR055312">
    <property type="entry name" value="FBL15-like"/>
</dbReference>
<dbReference type="InterPro" id="IPR036047">
    <property type="entry name" value="F-box-like_dom_sf"/>
</dbReference>
<dbReference type="InterPro" id="IPR032675">
    <property type="entry name" value="LRR_dom_sf"/>
</dbReference>
<dbReference type="HOGENOM" id="CLU_017148_3_1_1"/>
<evidence type="ECO:0000313" key="1">
    <source>
        <dbReference type="EMBL" id="EEC69398.1"/>
    </source>
</evidence>
<dbReference type="EMBL" id="CM000137">
    <property type="protein sequence ID" value="EEC69398.1"/>
    <property type="molecule type" value="Genomic_DNA"/>
</dbReference>
<dbReference type="Gene3D" id="1.20.1280.50">
    <property type="match status" value="1"/>
</dbReference>
<dbReference type="SUPFAM" id="SSF81383">
    <property type="entry name" value="F-box domain"/>
    <property type="match status" value="1"/>
</dbReference>
<dbReference type="Proteomes" id="UP000007015">
    <property type="component" value="Chromosome 12"/>
</dbReference>
<name>B8BM78_ORYSI</name>
<evidence type="ECO:0008006" key="3">
    <source>
        <dbReference type="Google" id="ProtNLM"/>
    </source>
</evidence>
<dbReference type="OMA" id="HWTAGHE"/>
<dbReference type="AlphaFoldDB" id="B8BM78"/>
<reference evidence="1 2" key="1">
    <citation type="journal article" date="2005" name="PLoS Biol.">
        <title>The genomes of Oryza sativa: a history of duplications.</title>
        <authorList>
            <person name="Yu J."/>
            <person name="Wang J."/>
            <person name="Lin W."/>
            <person name="Li S."/>
            <person name="Li H."/>
            <person name="Zhou J."/>
            <person name="Ni P."/>
            <person name="Dong W."/>
            <person name="Hu S."/>
            <person name="Zeng C."/>
            <person name="Zhang J."/>
            <person name="Zhang Y."/>
            <person name="Li R."/>
            <person name="Xu Z."/>
            <person name="Li S."/>
            <person name="Li X."/>
            <person name="Zheng H."/>
            <person name="Cong L."/>
            <person name="Lin L."/>
            <person name="Yin J."/>
            <person name="Geng J."/>
            <person name="Li G."/>
            <person name="Shi J."/>
            <person name="Liu J."/>
            <person name="Lv H."/>
            <person name="Li J."/>
            <person name="Wang J."/>
            <person name="Deng Y."/>
            <person name="Ran L."/>
            <person name="Shi X."/>
            <person name="Wang X."/>
            <person name="Wu Q."/>
            <person name="Li C."/>
            <person name="Ren X."/>
            <person name="Wang J."/>
            <person name="Wang X."/>
            <person name="Li D."/>
            <person name="Liu D."/>
            <person name="Zhang X."/>
            <person name="Ji Z."/>
            <person name="Zhao W."/>
            <person name="Sun Y."/>
            <person name="Zhang Z."/>
            <person name="Bao J."/>
            <person name="Han Y."/>
            <person name="Dong L."/>
            <person name="Ji J."/>
            <person name="Chen P."/>
            <person name="Wu S."/>
            <person name="Liu J."/>
            <person name="Xiao Y."/>
            <person name="Bu D."/>
            <person name="Tan J."/>
            <person name="Yang L."/>
            <person name="Ye C."/>
            <person name="Zhang J."/>
            <person name="Xu J."/>
            <person name="Zhou Y."/>
            <person name="Yu Y."/>
            <person name="Zhang B."/>
            <person name="Zhuang S."/>
            <person name="Wei H."/>
            <person name="Liu B."/>
            <person name="Lei M."/>
            <person name="Yu H."/>
            <person name="Li Y."/>
            <person name="Xu H."/>
            <person name="Wei S."/>
            <person name="He X."/>
            <person name="Fang L."/>
            <person name="Zhang Z."/>
            <person name="Zhang Y."/>
            <person name="Huang X."/>
            <person name="Su Z."/>
            <person name="Tong W."/>
            <person name="Li J."/>
            <person name="Tong Z."/>
            <person name="Li S."/>
            <person name="Ye J."/>
            <person name="Wang L."/>
            <person name="Fang L."/>
            <person name="Lei T."/>
            <person name="Chen C."/>
            <person name="Chen H."/>
            <person name="Xu Z."/>
            <person name="Li H."/>
            <person name="Huang H."/>
            <person name="Zhang F."/>
            <person name="Xu H."/>
            <person name="Li N."/>
            <person name="Zhao C."/>
            <person name="Li S."/>
            <person name="Dong L."/>
            <person name="Huang Y."/>
            <person name="Li L."/>
            <person name="Xi Y."/>
            <person name="Qi Q."/>
            <person name="Li W."/>
            <person name="Zhang B."/>
            <person name="Hu W."/>
            <person name="Zhang Y."/>
            <person name="Tian X."/>
            <person name="Jiao Y."/>
            <person name="Liang X."/>
            <person name="Jin J."/>
            <person name="Gao L."/>
            <person name="Zheng W."/>
            <person name="Hao B."/>
            <person name="Liu S."/>
            <person name="Wang W."/>
            <person name="Yuan L."/>
            <person name="Cao M."/>
            <person name="McDermott J."/>
            <person name="Samudrala R."/>
            <person name="Wang J."/>
            <person name="Wong G.K."/>
            <person name="Yang H."/>
        </authorList>
    </citation>
    <scope>NUCLEOTIDE SEQUENCE [LARGE SCALE GENOMIC DNA]</scope>
    <source>
        <strain evidence="2">cv. 93-11</strain>
    </source>
</reference>
<dbReference type="CDD" id="cd22160">
    <property type="entry name" value="F-box_AtFBL13-like"/>
    <property type="match status" value="1"/>
</dbReference>
<dbReference type="InterPro" id="IPR053781">
    <property type="entry name" value="F-box_AtFBL13-like"/>
</dbReference>
<dbReference type="Gene3D" id="3.80.10.10">
    <property type="entry name" value="Ribonuclease Inhibitor"/>
    <property type="match status" value="1"/>
</dbReference>
<proteinExistence type="predicted"/>
<accession>B8BM78</accession>